<sequence length="585" mass="65830">MPSKHRSAPGPRPESCLTCRQRKKKCDKTRPFCLRCLNSKGLFPCLGYEDETYEPEIKKLAPVLEERATNLPRTNLRPLVFGVEFGDAVVSTIAVAKVTYYKTRVSASDINDYLTPAFISLTDRGSPESSLMSIASSMHHPVQDADWEPGVRSHGSDNAIRLSLPSMIPRGVNANRWMRESYLTFILGESQFLDQRHRVLKFFRPPTNTGQGFVMAQLNRPLRLGLMYLGAKVFEAFVEKSEEVAIKLCSQWVTRYTNDVTSSEELQNPFPSTQEVEDRLSRLHNVRRLALIQFIVLGTGVGYNTFRLALPNFLRLVSDHPDLWARQERNGLLRISLPAVLSSGRTEIQRFAFQDILYSLVLGVPTLAEYDSTGLPTAPGTNISADWFHDVHGAPAEMVIIISEVHSRRAQVKIVDWLELEMRTWSWGQVDTRYEESSQLIYRAAIQEAWRHATLMPKGMCGATSHDGRVQASVYQIIKLVDVVGDTNINGHLTGPLIIVGSCQSALLNQLNLSQAGIAARYESQRTLIFNKLNSYSGVRVWLLQGADFARVLNHLWHGPAICGAAVGWDDYVQKRYEVLPIPYI</sequence>
<evidence type="ECO:0000256" key="1">
    <source>
        <dbReference type="ARBA" id="ARBA00023242"/>
    </source>
</evidence>
<dbReference type="SMART" id="SM00066">
    <property type="entry name" value="GAL4"/>
    <property type="match status" value="1"/>
</dbReference>
<dbReference type="InterPro" id="IPR001138">
    <property type="entry name" value="Zn2Cys6_DnaBD"/>
</dbReference>
<keyword evidence="4" id="KW-1185">Reference proteome</keyword>
<evidence type="ECO:0000259" key="2">
    <source>
        <dbReference type="PROSITE" id="PS50048"/>
    </source>
</evidence>
<dbReference type="CDD" id="cd00067">
    <property type="entry name" value="GAL4"/>
    <property type="match status" value="1"/>
</dbReference>
<dbReference type="PANTHER" id="PTHR37534">
    <property type="entry name" value="TRANSCRIPTIONAL ACTIVATOR PROTEIN UGA3"/>
    <property type="match status" value="1"/>
</dbReference>
<proteinExistence type="predicted"/>
<protein>
    <submittedName>
        <fullName evidence="3">Fungal zn(2)-Cys(6) binuclear cluster domain-containing protein</fullName>
    </submittedName>
</protein>
<feature type="domain" description="Zn(2)-C6 fungal-type" evidence="2">
    <location>
        <begin position="15"/>
        <end position="45"/>
    </location>
</feature>
<keyword evidence="1" id="KW-0539">Nucleus</keyword>
<dbReference type="Pfam" id="PF00172">
    <property type="entry name" value="Zn_clus"/>
    <property type="match status" value="1"/>
</dbReference>
<dbReference type="HOGENOM" id="CLU_030589_0_0_1"/>
<dbReference type="PANTHER" id="PTHR37534:SF46">
    <property type="entry name" value="ZN(II)2CYS6 TRANSCRIPTION FACTOR (EUROFUNG)"/>
    <property type="match status" value="1"/>
</dbReference>
<dbReference type="AlphaFoldDB" id="L8X2W6"/>
<comment type="caution">
    <text evidence="3">The sequence shown here is derived from an EMBL/GenBank/DDBJ whole genome shotgun (WGS) entry which is preliminary data.</text>
</comment>
<evidence type="ECO:0000313" key="4">
    <source>
        <dbReference type="Proteomes" id="UP000011668"/>
    </source>
</evidence>
<dbReference type="PROSITE" id="PS50048">
    <property type="entry name" value="ZN2_CY6_FUNGAL_2"/>
    <property type="match status" value="1"/>
</dbReference>
<accession>L8X2W6</accession>
<organism evidence="3 4">
    <name type="scientific">Thanatephorus cucumeris (strain AG1-IA)</name>
    <name type="common">Rice sheath blight fungus</name>
    <name type="synonym">Rhizoctonia solani</name>
    <dbReference type="NCBI Taxonomy" id="983506"/>
    <lineage>
        <taxon>Eukaryota</taxon>
        <taxon>Fungi</taxon>
        <taxon>Dikarya</taxon>
        <taxon>Basidiomycota</taxon>
        <taxon>Agaricomycotina</taxon>
        <taxon>Agaricomycetes</taxon>
        <taxon>Cantharellales</taxon>
        <taxon>Ceratobasidiaceae</taxon>
        <taxon>Rhizoctonia</taxon>
        <taxon>Rhizoctonia solani AG-1</taxon>
    </lineage>
</organism>
<dbReference type="GO" id="GO:0000981">
    <property type="term" value="F:DNA-binding transcription factor activity, RNA polymerase II-specific"/>
    <property type="evidence" value="ECO:0007669"/>
    <property type="project" value="InterPro"/>
</dbReference>
<dbReference type="InterPro" id="IPR036864">
    <property type="entry name" value="Zn2-C6_fun-type_DNA-bd_sf"/>
</dbReference>
<dbReference type="OrthoDB" id="25818at2759"/>
<dbReference type="GO" id="GO:0008270">
    <property type="term" value="F:zinc ion binding"/>
    <property type="evidence" value="ECO:0007669"/>
    <property type="project" value="InterPro"/>
</dbReference>
<dbReference type="PROSITE" id="PS00463">
    <property type="entry name" value="ZN2_CY6_FUNGAL_1"/>
    <property type="match status" value="1"/>
</dbReference>
<dbReference type="SUPFAM" id="SSF57701">
    <property type="entry name" value="Zn2/Cys6 DNA-binding domain"/>
    <property type="match status" value="1"/>
</dbReference>
<dbReference type="STRING" id="983506.L8X2W6"/>
<reference evidence="3 4" key="1">
    <citation type="journal article" date="2013" name="Nat. Commun.">
        <title>The evolution and pathogenic mechanisms of the rice sheath blight pathogen.</title>
        <authorList>
            <person name="Zheng A."/>
            <person name="Lin R."/>
            <person name="Xu L."/>
            <person name="Qin P."/>
            <person name="Tang C."/>
            <person name="Ai P."/>
            <person name="Zhang D."/>
            <person name="Liu Y."/>
            <person name="Sun Z."/>
            <person name="Feng H."/>
            <person name="Wang Y."/>
            <person name="Chen Y."/>
            <person name="Liang X."/>
            <person name="Fu R."/>
            <person name="Li Q."/>
            <person name="Zhang J."/>
            <person name="Yu X."/>
            <person name="Xie Z."/>
            <person name="Ding L."/>
            <person name="Guan P."/>
            <person name="Tang J."/>
            <person name="Liang Y."/>
            <person name="Wang S."/>
            <person name="Deng Q."/>
            <person name="Li S."/>
            <person name="Zhu J."/>
            <person name="Wang L."/>
            <person name="Liu H."/>
            <person name="Li P."/>
        </authorList>
    </citation>
    <scope>NUCLEOTIDE SEQUENCE [LARGE SCALE GENOMIC DNA]</scope>
    <source>
        <strain evidence="4">AG-1 IA</strain>
    </source>
</reference>
<evidence type="ECO:0000313" key="3">
    <source>
        <dbReference type="EMBL" id="ELU42969.1"/>
    </source>
</evidence>
<gene>
    <name evidence="3" type="ORF">AG1IA_03004</name>
</gene>
<dbReference type="EMBL" id="AFRT01000669">
    <property type="protein sequence ID" value="ELU42969.1"/>
    <property type="molecule type" value="Genomic_DNA"/>
</dbReference>
<name>L8X2W6_THACA</name>
<dbReference type="Gene3D" id="4.10.240.10">
    <property type="entry name" value="Zn(2)-C6 fungal-type DNA-binding domain"/>
    <property type="match status" value="1"/>
</dbReference>
<dbReference type="Proteomes" id="UP000011668">
    <property type="component" value="Unassembled WGS sequence"/>
</dbReference>